<evidence type="ECO:0000256" key="5">
    <source>
        <dbReference type="ARBA" id="ARBA00022989"/>
    </source>
</evidence>
<keyword evidence="10" id="KW-1185">Reference proteome</keyword>
<feature type="transmembrane region" description="Helical" evidence="8">
    <location>
        <begin position="122"/>
        <end position="147"/>
    </location>
</feature>
<dbReference type="GO" id="GO:0008324">
    <property type="term" value="F:monoatomic cation transmembrane transporter activity"/>
    <property type="evidence" value="ECO:0007669"/>
    <property type="project" value="InterPro"/>
</dbReference>
<dbReference type="PANTHER" id="PTHR32024">
    <property type="entry name" value="TRK SYSTEM POTASSIUM UPTAKE PROTEIN TRKG-RELATED"/>
    <property type="match status" value="1"/>
</dbReference>
<evidence type="ECO:0000313" key="10">
    <source>
        <dbReference type="Proteomes" id="UP000261231"/>
    </source>
</evidence>
<comment type="subcellular location">
    <subcellularLocation>
        <location evidence="1">Cell membrane</location>
        <topology evidence="1">Multi-pass membrane protein</topology>
    </subcellularLocation>
</comment>
<accession>A0A3E2XL95</accession>
<feature type="transmembrane region" description="Helical" evidence="8">
    <location>
        <begin position="277"/>
        <end position="293"/>
    </location>
</feature>
<dbReference type="Pfam" id="PF02386">
    <property type="entry name" value="TrkH"/>
    <property type="match status" value="1"/>
</dbReference>
<feature type="transmembrane region" description="Helical" evidence="8">
    <location>
        <begin position="442"/>
        <end position="464"/>
    </location>
</feature>
<proteinExistence type="predicted"/>
<dbReference type="InterPro" id="IPR003445">
    <property type="entry name" value="Cat_transpt"/>
</dbReference>
<dbReference type="GO" id="GO:0030001">
    <property type="term" value="P:metal ion transport"/>
    <property type="evidence" value="ECO:0007669"/>
    <property type="project" value="UniProtKB-ARBA"/>
</dbReference>
<evidence type="ECO:0000256" key="2">
    <source>
        <dbReference type="ARBA" id="ARBA00022448"/>
    </source>
</evidence>
<evidence type="ECO:0000256" key="3">
    <source>
        <dbReference type="ARBA" id="ARBA00022475"/>
    </source>
</evidence>
<feature type="transmembrane region" description="Helical" evidence="8">
    <location>
        <begin position="168"/>
        <end position="197"/>
    </location>
</feature>
<gene>
    <name evidence="9" type="ORF">DW747_08650</name>
</gene>
<feature type="transmembrane region" description="Helical" evidence="8">
    <location>
        <begin position="238"/>
        <end position="257"/>
    </location>
</feature>
<evidence type="ECO:0000256" key="6">
    <source>
        <dbReference type="ARBA" id="ARBA00023065"/>
    </source>
</evidence>
<dbReference type="EMBL" id="QVFD01000007">
    <property type="protein sequence ID" value="RGC46967.1"/>
    <property type="molecule type" value="Genomic_DNA"/>
</dbReference>
<keyword evidence="5 8" id="KW-1133">Transmembrane helix</keyword>
<keyword evidence="3" id="KW-1003">Cell membrane</keyword>
<dbReference type="AlphaFoldDB" id="A0A3E2XL95"/>
<feature type="transmembrane region" description="Helical" evidence="8">
    <location>
        <begin position="60"/>
        <end position="79"/>
    </location>
</feature>
<reference evidence="9 10" key="1">
    <citation type="submission" date="2018-08" db="EMBL/GenBank/DDBJ databases">
        <title>A genome reference for cultivated species of the human gut microbiota.</title>
        <authorList>
            <person name="Zou Y."/>
            <person name="Xue W."/>
            <person name="Luo G."/>
        </authorList>
    </citation>
    <scope>NUCLEOTIDE SEQUENCE [LARGE SCALE GENOMIC DNA]</scope>
    <source>
        <strain evidence="9 10">AM28-39</strain>
    </source>
</reference>
<sequence length="480" mass="51940">MKNRVCIFLCKCGFSLFSLPLFRNLDYTVFIFFCILLQIFCLRWEEIILNKLLKTQSAPRIIAIGFALVIFIGSLLLMLPCSIQPGTHLDYIDALYTSASAVCVTGLTVVDAGDTFTALGQFFLAALIQIGGLGVTSISAGVILAMGRRVNLKGRMLIRESMNLDAGRGLIGFVYTVFKTTLLIELIGAALSFIVFIQDYSLFRAIGVSLFHSVASFNNAGFDIFGGGQSMVPYTDNIYLNIITCVLIFFGGIGFLVIQELWQKKCQWKKLSMHTKVVLSVSLALIIIGTLLIKLTEPVSWLCALFHSVSTRTAGFASRPIGNFGAPALLVMIVLMFIGASSGSTGGGIKTSTFFVLIRGIFSAATNQSEKAFHYSIPKDAFKKAAVISILAAGVVITSTYILMILEPQVDLLDALFEMTSAFSTAGLSTGISSGLHLPAKILSIMIMFTGRLGPLTIASLWYFSRGELALYPDGNIVVG</sequence>
<evidence type="ECO:0000256" key="1">
    <source>
        <dbReference type="ARBA" id="ARBA00004651"/>
    </source>
</evidence>
<evidence type="ECO:0000256" key="7">
    <source>
        <dbReference type="ARBA" id="ARBA00023136"/>
    </source>
</evidence>
<evidence type="ECO:0000256" key="4">
    <source>
        <dbReference type="ARBA" id="ARBA00022692"/>
    </source>
</evidence>
<feature type="transmembrane region" description="Helical" evidence="8">
    <location>
        <begin position="385"/>
        <end position="406"/>
    </location>
</feature>
<protein>
    <submittedName>
        <fullName evidence="9">H(+)-transporting ATPase</fullName>
    </submittedName>
</protein>
<evidence type="ECO:0000256" key="8">
    <source>
        <dbReference type="SAM" id="Phobius"/>
    </source>
</evidence>
<feature type="transmembrane region" description="Helical" evidence="8">
    <location>
        <begin position="324"/>
        <end position="341"/>
    </location>
</feature>
<dbReference type="PANTHER" id="PTHR32024:SF1">
    <property type="entry name" value="KTR SYSTEM POTASSIUM UPTAKE PROTEIN B"/>
    <property type="match status" value="1"/>
</dbReference>
<comment type="caution">
    <text evidence="9">The sequence shown here is derived from an EMBL/GenBank/DDBJ whole genome shotgun (WGS) entry which is preliminary data.</text>
</comment>
<name>A0A3E2XL95_9FIRM</name>
<organism evidence="9 10">
    <name type="scientific">Coprococcus catus</name>
    <dbReference type="NCBI Taxonomy" id="116085"/>
    <lineage>
        <taxon>Bacteria</taxon>
        <taxon>Bacillati</taxon>
        <taxon>Bacillota</taxon>
        <taxon>Clostridia</taxon>
        <taxon>Lachnospirales</taxon>
        <taxon>Lachnospiraceae</taxon>
        <taxon>Coprococcus</taxon>
    </lineage>
</organism>
<dbReference type="OrthoDB" id="9810952at2"/>
<keyword evidence="6" id="KW-0406">Ion transport</keyword>
<feature type="transmembrane region" description="Helical" evidence="8">
    <location>
        <begin position="21"/>
        <end position="40"/>
    </location>
</feature>
<keyword evidence="7 8" id="KW-0472">Membrane</keyword>
<keyword evidence="2" id="KW-0813">Transport</keyword>
<evidence type="ECO:0000313" key="9">
    <source>
        <dbReference type="EMBL" id="RGC46967.1"/>
    </source>
</evidence>
<dbReference type="GO" id="GO:0005886">
    <property type="term" value="C:plasma membrane"/>
    <property type="evidence" value="ECO:0007669"/>
    <property type="project" value="UniProtKB-SubCell"/>
</dbReference>
<keyword evidence="4 8" id="KW-0812">Transmembrane</keyword>
<dbReference type="Proteomes" id="UP000261231">
    <property type="component" value="Unassembled WGS sequence"/>
</dbReference>